<dbReference type="AlphaFoldDB" id="A0AAV5BPZ1"/>
<name>A0AAV5BPZ1_ELECO</name>
<keyword evidence="3" id="KW-1185">Reference proteome</keyword>
<organism evidence="2 3">
    <name type="scientific">Eleusine coracana subsp. coracana</name>
    <dbReference type="NCBI Taxonomy" id="191504"/>
    <lineage>
        <taxon>Eukaryota</taxon>
        <taxon>Viridiplantae</taxon>
        <taxon>Streptophyta</taxon>
        <taxon>Embryophyta</taxon>
        <taxon>Tracheophyta</taxon>
        <taxon>Spermatophyta</taxon>
        <taxon>Magnoliopsida</taxon>
        <taxon>Liliopsida</taxon>
        <taxon>Poales</taxon>
        <taxon>Poaceae</taxon>
        <taxon>PACMAD clade</taxon>
        <taxon>Chloridoideae</taxon>
        <taxon>Cynodonteae</taxon>
        <taxon>Eleusininae</taxon>
        <taxon>Eleusine</taxon>
    </lineage>
</organism>
<evidence type="ECO:0000313" key="3">
    <source>
        <dbReference type="Proteomes" id="UP001054889"/>
    </source>
</evidence>
<accession>A0AAV5BPZ1</accession>
<reference evidence="2" key="2">
    <citation type="submission" date="2021-12" db="EMBL/GenBank/DDBJ databases">
        <title>Resequencing data analysis of finger millet.</title>
        <authorList>
            <person name="Hatakeyama M."/>
            <person name="Aluri S."/>
            <person name="Balachadran M.T."/>
            <person name="Sivarajan S.R."/>
            <person name="Poveda L."/>
            <person name="Shimizu-Inatsugi R."/>
            <person name="Schlapbach R."/>
            <person name="Sreeman S.M."/>
            <person name="Shimizu K.K."/>
        </authorList>
    </citation>
    <scope>NUCLEOTIDE SEQUENCE</scope>
</reference>
<evidence type="ECO:0000313" key="2">
    <source>
        <dbReference type="EMBL" id="GJM87755.1"/>
    </source>
</evidence>
<reference evidence="2" key="1">
    <citation type="journal article" date="2018" name="DNA Res.">
        <title>Multiple hybrid de novo genome assembly of finger millet, an orphan allotetraploid crop.</title>
        <authorList>
            <person name="Hatakeyama M."/>
            <person name="Aluri S."/>
            <person name="Balachadran M.T."/>
            <person name="Sivarajan S.R."/>
            <person name="Patrignani A."/>
            <person name="Gruter S."/>
            <person name="Poveda L."/>
            <person name="Shimizu-Inatsugi R."/>
            <person name="Baeten J."/>
            <person name="Francoijs K.J."/>
            <person name="Nataraja K.N."/>
            <person name="Reddy Y.A.N."/>
            <person name="Phadnis S."/>
            <person name="Ravikumar R.L."/>
            <person name="Schlapbach R."/>
            <person name="Sreeman S.M."/>
            <person name="Shimizu K.K."/>
        </authorList>
    </citation>
    <scope>NUCLEOTIDE SEQUENCE</scope>
</reference>
<dbReference type="Proteomes" id="UP001054889">
    <property type="component" value="Unassembled WGS sequence"/>
</dbReference>
<sequence length="81" mass="8841">METIVDQHIQEGQVPKTHVEAVAQVLGSTKFLQNVGLEPMASSRSSKAIVAARVRELEAEVEAEKQGAATLKDKLEDLEQK</sequence>
<proteinExistence type="predicted"/>
<protein>
    <submittedName>
        <fullName evidence="2">Uncharacterized protein</fullName>
    </submittedName>
</protein>
<gene>
    <name evidence="2" type="primary">ga03745</name>
    <name evidence="2" type="ORF">PR202_ga03745</name>
</gene>
<dbReference type="EMBL" id="BQKI01000002">
    <property type="protein sequence ID" value="GJM87755.1"/>
    <property type="molecule type" value="Genomic_DNA"/>
</dbReference>
<keyword evidence="1" id="KW-0175">Coiled coil</keyword>
<evidence type="ECO:0000256" key="1">
    <source>
        <dbReference type="SAM" id="Coils"/>
    </source>
</evidence>
<comment type="caution">
    <text evidence="2">The sequence shown here is derived from an EMBL/GenBank/DDBJ whole genome shotgun (WGS) entry which is preliminary data.</text>
</comment>
<feature type="coiled-coil region" evidence="1">
    <location>
        <begin position="54"/>
        <end position="81"/>
    </location>
</feature>